<evidence type="ECO:0000256" key="1">
    <source>
        <dbReference type="ARBA" id="ARBA00007913"/>
    </source>
</evidence>
<name>A0A1G5L696_9BACL</name>
<keyword evidence="4 10" id="KW-0347">Helicase</keyword>
<dbReference type="CDD" id="cd17934">
    <property type="entry name" value="DEXXQc_Upf1-like"/>
    <property type="match status" value="1"/>
</dbReference>
<feature type="coiled-coil region" evidence="6">
    <location>
        <begin position="409"/>
        <end position="436"/>
    </location>
</feature>
<dbReference type="InterPro" id="IPR041679">
    <property type="entry name" value="DNA2/NAM7-like_C"/>
</dbReference>
<dbReference type="InterPro" id="IPR024402">
    <property type="entry name" value="DUF2726"/>
</dbReference>
<dbReference type="InterPro" id="IPR041677">
    <property type="entry name" value="DNA2/NAM7_AAA_11"/>
</dbReference>
<keyword evidence="6" id="KW-0175">Coiled coil</keyword>
<comment type="similarity">
    <text evidence="1">Belongs to the DNA2/NAM7 helicase family.</text>
</comment>
<sequence length="938" mass="110059">MNQEKIMIIIKGKEETEQVADFEVGPSVVRITFKTSDKIYTYKIQDVLILQEPDVVQVENDSIIYHDSIPFNNVKQVLDFGIKIRVVFENGSMRTYDKDRIRLEQSVSGRPEAKAVLEYWREISKYVKNKSEDEEEEQENENHKDKESFLSKEFAKMNYVDPNSVLGQIIQKNPIKQESRFTNNPIFPFNFNLSQKTALDHALTSNISIIEGPPGTGKTQTILNIIANLAIMQDKKVAVVSGNNAAVLNVQEKLERKGYQFFVASLGNQENKRKFFANLPKLDMSDWETDISEVACMDRIKELDDQIQRLMERDREKAQCKQKLSAYLLEQEHFENYFARQDVSLMEKLSFYKQTPNKILEFMKDSFLAAEIKKSYKLFYPFKLFFKHGFTDFKRLRKQGIEVILNYQRQFYVLRIAELSSQIQKIEEELESHHYQNLLDEHQHCSETLFRLKLHKKYHHRAVIQCDEKSYTRLDIFREFIECYPVVLSTTHSLRNCVPPNYMFDYCIIDESSQVDLLSGALALSCCKHAIIVGDTKQLPHIVDFKIKEKLKKDPYLNMDKAYDYFDHNVLSSLLALYGDEIPSVMLREHYRCHPAIIEFCNRKYYDGDLITYTDTQMSDSPLLIYRTVLGNHMRELTHGKKGKFNSRELEVIEQEVLQGMSEIDSVYPDIGFATPYRKQLEKALEHFTVDIESDTIHKYQGREKKIMIMSTVLDQTKLGNMGMNFVNNPSLINVAVSRAQHQFILVTDHSAFRKYGNEVGDLMRYMEYSTLDDNVVDSEIVSIFDLLYREYSDKLRDFRDRARWYNNSRHKSENLMEARLSQILERPDFKGFSLSSQVYLMNLFTDLDRLSEEERKFVKNRSSVDFVIHYNLDQSFAMAIEVDGFEFHENNPEQIKRDKLKESIFKKFGYTLKRFKTNESGEEEKIITSLNDLMDSN</sequence>
<dbReference type="GO" id="GO:0005524">
    <property type="term" value="F:ATP binding"/>
    <property type="evidence" value="ECO:0007669"/>
    <property type="project" value="UniProtKB-KW"/>
</dbReference>
<evidence type="ECO:0000256" key="2">
    <source>
        <dbReference type="ARBA" id="ARBA00022741"/>
    </source>
</evidence>
<evidence type="ECO:0000259" key="8">
    <source>
        <dbReference type="Pfam" id="PF13086"/>
    </source>
</evidence>
<dbReference type="InterPro" id="IPR027417">
    <property type="entry name" value="P-loop_NTPase"/>
</dbReference>
<dbReference type="Gene3D" id="3.40.960.10">
    <property type="entry name" value="VSR Endonuclease"/>
    <property type="match status" value="1"/>
</dbReference>
<evidence type="ECO:0000256" key="4">
    <source>
        <dbReference type="ARBA" id="ARBA00022806"/>
    </source>
</evidence>
<dbReference type="RefSeq" id="WP_090924270.1">
    <property type="nucleotide sequence ID" value="NZ_FMVM01000020.1"/>
</dbReference>
<dbReference type="Pfam" id="PF13087">
    <property type="entry name" value="AAA_12"/>
    <property type="match status" value="1"/>
</dbReference>
<keyword evidence="3" id="KW-0378">Hydrolase</keyword>
<dbReference type="Pfam" id="PF10881">
    <property type="entry name" value="DUF2726"/>
    <property type="match status" value="1"/>
</dbReference>
<evidence type="ECO:0000256" key="3">
    <source>
        <dbReference type="ARBA" id="ARBA00022801"/>
    </source>
</evidence>
<evidence type="ECO:0000256" key="6">
    <source>
        <dbReference type="SAM" id="Coils"/>
    </source>
</evidence>
<protein>
    <submittedName>
        <fullName evidence="10">Superfamily I DNA and/or RNA helicase</fullName>
    </submittedName>
</protein>
<dbReference type="GO" id="GO:0016787">
    <property type="term" value="F:hydrolase activity"/>
    <property type="evidence" value="ECO:0007669"/>
    <property type="project" value="UniProtKB-KW"/>
</dbReference>
<dbReference type="Proteomes" id="UP000198538">
    <property type="component" value="Unassembled WGS sequence"/>
</dbReference>
<keyword evidence="5" id="KW-0067">ATP-binding</keyword>
<evidence type="ECO:0000313" key="11">
    <source>
        <dbReference type="Proteomes" id="UP000198538"/>
    </source>
</evidence>
<dbReference type="PANTHER" id="PTHR43788:SF8">
    <property type="entry name" value="DNA-BINDING PROTEIN SMUBP-2"/>
    <property type="match status" value="1"/>
</dbReference>
<evidence type="ECO:0000259" key="7">
    <source>
        <dbReference type="Pfam" id="PF10881"/>
    </source>
</evidence>
<dbReference type="PANTHER" id="PTHR43788">
    <property type="entry name" value="DNA2/NAM7 HELICASE FAMILY MEMBER"/>
    <property type="match status" value="1"/>
</dbReference>
<keyword evidence="11" id="KW-1185">Reference proteome</keyword>
<feature type="domain" description="DNA2/NAM7 helicase-like C-terminal" evidence="9">
    <location>
        <begin position="577"/>
        <end position="750"/>
    </location>
</feature>
<dbReference type="InterPro" id="IPR050534">
    <property type="entry name" value="Coronavir_polyprotein_1ab"/>
</dbReference>
<accession>A0A1G5L696</accession>
<evidence type="ECO:0000313" key="10">
    <source>
        <dbReference type="EMBL" id="SCZ08336.1"/>
    </source>
</evidence>
<dbReference type="CDD" id="cd18808">
    <property type="entry name" value="SF1_C_Upf1"/>
    <property type="match status" value="1"/>
</dbReference>
<evidence type="ECO:0000256" key="5">
    <source>
        <dbReference type="ARBA" id="ARBA00022840"/>
    </source>
</evidence>
<organism evidence="10 11">
    <name type="scientific">Paenibacillus polysaccharolyticus</name>
    <dbReference type="NCBI Taxonomy" id="582692"/>
    <lineage>
        <taxon>Bacteria</taxon>
        <taxon>Bacillati</taxon>
        <taxon>Bacillota</taxon>
        <taxon>Bacilli</taxon>
        <taxon>Bacillales</taxon>
        <taxon>Paenibacillaceae</taxon>
        <taxon>Paenibacillus</taxon>
    </lineage>
</organism>
<proteinExistence type="inferred from homology"/>
<keyword evidence="2" id="KW-0547">Nucleotide-binding</keyword>
<dbReference type="AlphaFoldDB" id="A0A1G5L696"/>
<feature type="domain" description="DNA2/NAM7 helicase helicase" evidence="8">
    <location>
        <begin position="191"/>
        <end position="542"/>
    </location>
</feature>
<dbReference type="Gene3D" id="3.40.50.300">
    <property type="entry name" value="P-loop containing nucleotide triphosphate hydrolases"/>
    <property type="match status" value="3"/>
</dbReference>
<gene>
    <name evidence="10" type="ORF">SAMN05720606_12087</name>
</gene>
<dbReference type="InterPro" id="IPR047187">
    <property type="entry name" value="SF1_C_Upf1"/>
</dbReference>
<evidence type="ECO:0000259" key="9">
    <source>
        <dbReference type="Pfam" id="PF13087"/>
    </source>
</evidence>
<dbReference type="EMBL" id="FMVM01000020">
    <property type="protein sequence ID" value="SCZ08336.1"/>
    <property type="molecule type" value="Genomic_DNA"/>
</dbReference>
<reference evidence="11" key="1">
    <citation type="submission" date="2016-10" db="EMBL/GenBank/DDBJ databases">
        <authorList>
            <person name="Varghese N."/>
            <person name="Submissions S."/>
        </authorList>
    </citation>
    <scope>NUCLEOTIDE SEQUENCE [LARGE SCALE GENOMIC DNA]</scope>
    <source>
        <strain evidence="11">BL9</strain>
    </source>
</reference>
<dbReference type="STRING" id="582692.SAMN05720606_12087"/>
<dbReference type="Pfam" id="PF13086">
    <property type="entry name" value="AAA_11"/>
    <property type="match status" value="1"/>
</dbReference>
<dbReference type="SUPFAM" id="SSF52540">
    <property type="entry name" value="P-loop containing nucleoside triphosphate hydrolases"/>
    <property type="match status" value="1"/>
</dbReference>
<feature type="domain" description="DUF2726" evidence="7">
    <location>
        <begin position="818"/>
        <end position="931"/>
    </location>
</feature>
<dbReference type="GO" id="GO:0043139">
    <property type="term" value="F:5'-3' DNA helicase activity"/>
    <property type="evidence" value="ECO:0007669"/>
    <property type="project" value="TreeGrafter"/>
</dbReference>